<organism evidence="3">
    <name type="scientific">Anthurium amnicola</name>
    <dbReference type="NCBI Taxonomy" id="1678845"/>
    <lineage>
        <taxon>Eukaryota</taxon>
        <taxon>Viridiplantae</taxon>
        <taxon>Streptophyta</taxon>
        <taxon>Embryophyta</taxon>
        <taxon>Tracheophyta</taxon>
        <taxon>Spermatophyta</taxon>
        <taxon>Magnoliopsida</taxon>
        <taxon>Liliopsida</taxon>
        <taxon>Araceae</taxon>
        <taxon>Pothoideae</taxon>
        <taxon>Potheae</taxon>
        <taxon>Anthurium</taxon>
    </lineage>
</organism>
<reference evidence="3" key="1">
    <citation type="submission" date="2015-07" db="EMBL/GenBank/DDBJ databases">
        <title>Transcriptome Assembly of Anthurium amnicola.</title>
        <authorList>
            <person name="Suzuki J."/>
        </authorList>
    </citation>
    <scope>NUCLEOTIDE SEQUENCE</scope>
</reference>
<accession>A0A1D1YST0</accession>
<dbReference type="PANTHER" id="PTHR33178">
    <property type="match status" value="1"/>
</dbReference>
<dbReference type="Gene3D" id="3.30.70.100">
    <property type="match status" value="2"/>
</dbReference>
<dbReference type="PANTHER" id="PTHR33178:SF3">
    <property type="entry name" value="STRESS-RESPONSE A_B BARREL DOMAIN-CONTAINING PROTEIN UP3"/>
    <property type="match status" value="1"/>
</dbReference>
<name>A0A1D1YST0_9ARAE</name>
<evidence type="ECO:0000313" key="3">
    <source>
        <dbReference type="EMBL" id="JAT57676.1"/>
    </source>
</evidence>
<dbReference type="Pfam" id="PF07876">
    <property type="entry name" value="Dabb"/>
    <property type="match status" value="2"/>
</dbReference>
<proteinExistence type="predicted"/>
<protein>
    <recommendedName>
        <fullName evidence="2">Stress-response A/B barrel domain-containing protein</fullName>
    </recommendedName>
</protein>
<feature type="domain" description="Stress-response A/B barrel" evidence="2">
    <location>
        <begin position="150"/>
        <end position="246"/>
    </location>
</feature>
<dbReference type="SMART" id="SM00886">
    <property type="entry name" value="Dabb"/>
    <property type="match status" value="2"/>
</dbReference>
<dbReference type="InterPro" id="IPR011008">
    <property type="entry name" value="Dimeric_a/b-barrel"/>
</dbReference>
<dbReference type="AlphaFoldDB" id="A0A1D1YST0"/>
<gene>
    <name evidence="3" type="primary">At3g17210_3</name>
    <name evidence="3" type="ORF">g.15296</name>
</gene>
<dbReference type="SUPFAM" id="SSF54909">
    <property type="entry name" value="Dimeric alpha+beta barrel"/>
    <property type="match status" value="2"/>
</dbReference>
<evidence type="ECO:0000259" key="2">
    <source>
        <dbReference type="PROSITE" id="PS51502"/>
    </source>
</evidence>
<dbReference type="EMBL" id="GDJX01010260">
    <property type="protein sequence ID" value="JAT57676.1"/>
    <property type="molecule type" value="Transcribed_RNA"/>
</dbReference>
<dbReference type="PROSITE" id="PS51502">
    <property type="entry name" value="S_R_A_B_BARREL"/>
    <property type="match status" value="2"/>
</dbReference>
<comment type="subunit">
    <text evidence="1">Homodimer.</text>
</comment>
<sequence>MTARLAPTTLLSAHRGGRRVFSSCCLCREAMAPVSTVEHVVLFRVKDGADPAAVDAWLSALRSLASLPVVAHLAAAPALRCRASPSALPLFTHVLHCRYRSQADLAAYAAHPAHLAVVRQLGLPICDDLLAVDWVADVDPAAVAVKQGAAARVTLVRLREGAGDAGKGELVAALGGIGGSFPAVEQVSCGENFSPARARGFAVGAIWVFSRSSELDLLDVAGSAVVWKAEEEAVNPLTESVIVVDFVVPPTPESSSPIEQSSLPRG</sequence>
<dbReference type="InterPro" id="IPR013097">
    <property type="entry name" value="Dabb"/>
</dbReference>
<dbReference type="InterPro" id="IPR044662">
    <property type="entry name" value="HS1/DABB1-like"/>
</dbReference>
<evidence type="ECO:0000256" key="1">
    <source>
        <dbReference type="ARBA" id="ARBA00011738"/>
    </source>
</evidence>
<feature type="domain" description="Stress-response A/B barrel" evidence="2">
    <location>
        <begin position="37"/>
        <end position="134"/>
    </location>
</feature>